<keyword evidence="1" id="KW-0812">Transmembrane</keyword>
<comment type="caution">
    <text evidence="2">The sequence shown here is derived from an EMBL/GenBank/DDBJ whole genome shotgun (WGS) entry which is preliminary data.</text>
</comment>
<keyword evidence="1" id="KW-1133">Transmembrane helix</keyword>
<dbReference type="RefSeq" id="WP_131151402.1">
    <property type="nucleotide sequence ID" value="NZ_SJTG01000001.1"/>
</dbReference>
<sequence length="106" mass="11588">MITHPELALLFCILVLPAALVGLAISLFLWKKAGLDIVSMRVALLALFAVACTTVVTFFLWVGVPALSDGIVFKSILRQMIFVPAIIAALVSYPIVTWIAFKTRRT</sequence>
<accession>A0A4R0YXU9</accession>
<dbReference type="AlphaFoldDB" id="A0A4R0YXU9"/>
<feature type="transmembrane region" description="Helical" evidence="1">
    <location>
        <begin position="6"/>
        <end position="30"/>
    </location>
</feature>
<feature type="transmembrane region" description="Helical" evidence="1">
    <location>
        <begin position="81"/>
        <end position="101"/>
    </location>
</feature>
<feature type="transmembrane region" description="Helical" evidence="1">
    <location>
        <begin position="42"/>
        <end position="61"/>
    </location>
</feature>
<keyword evidence="3" id="KW-1185">Reference proteome</keyword>
<protein>
    <submittedName>
        <fullName evidence="2">Uncharacterized protein</fullName>
    </submittedName>
</protein>
<keyword evidence="1" id="KW-0472">Membrane</keyword>
<dbReference type="EMBL" id="SJTG01000001">
    <property type="protein sequence ID" value="TCI11818.1"/>
    <property type="molecule type" value="Genomic_DNA"/>
</dbReference>
<organism evidence="2 3">
    <name type="scientific">Dyella soli</name>
    <dbReference type="NCBI Taxonomy" id="522319"/>
    <lineage>
        <taxon>Bacteria</taxon>
        <taxon>Pseudomonadati</taxon>
        <taxon>Pseudomonadota</taxon>
        <taxon>Gammaproteobacteria</taxon>
        <taxon>Lysobacterales</taxon>
        <taxon>Rhodanobacteraceae</taxon>
        <taxon>Dyella</taxon>
    </lineage>
</organism>
<proteinExistence type="predicted"/>
<evidence type="ECO:0000256" key="1">
    <source>
        <dbReference type="SAM" id="Phobius"/>
    </source>
</evidence>
<gene>
    <name evidence="2" type="ORF">EZM97_00145</name>
</gene>
<reference evidence="2 3" key="1">
    <citation type="submission" date="2019-02" db="EMBL/GenBank/DDBJ databases">
        <title>Dyella amyloliquefaciens sp. nov., isolated from forest soil.</title>
        <authorList>
            <person name="Gao Z.-H."/>
            <person name="Qiu L.-H."/>
        </authorList>
    </citation>
    <scope>NUCLEOTIDE SEQUENCE [LARGE SCALE GENOMIC DNA]</scope>
    <source>
        <strain evidence="2 3">KACC 12747</strain>
    </source>
</reference>
<evidence type="ECO:0000313" key="3">
    <source>
        <dbReference type="Proteomes" id="UP000291822"/>
    </source>
</evidence>
<dbReference type="Proteomes" id="UP000291822">
    <property type="component" value="Unassembled WGS sequence"/>
</dbReference>
<evidence type="ECO:0000313" key="2">
    <source>
        <dbReference type="EMBL" id="TCI11818.1"/>
    </source>
</evidence>
<name>A0A4R0YXU9_9GAMM</name>